<keyword evidence="14" id="KW-1185">Reference proteome</keyword>
<dbReference type="InterPro" id="IPR018764">
    <property type="entry name" value="RskA_C"/>
</dbReference>
<dbReference type="InterPro" id="IPR041916">
    <property type="entry name" value="Anti_sigma_zinc_sf"/>
</dbReference>
<comment type="subcellular location">
    <subcellularLocation>
        <location evidence="1">Cell membrane</location>
        <topology evidence="1">Single-pass membrane protein</topology>
    </subcellularLocation>
</comment>
<evidence type="ECO:0000256" key="11">
    <source>
        <dbReference type="SAM" id="Phobius"/>
    </source>
</evidence>
<evidence type="ECO:0000313" key="14">
    <source>
        <dbReference type="Proteomes" id="UP000247591"/>
    </source>
</evidence>
<sequence length="267" mass="28387">MADHSWLDEHIELYAVGALDDTEIDRIEVEIARETVAEQRRYRHEVSRTREALAQMTVQVATPPPPRIREQIMANLSSGPLERPDGRGTSPDFDLSTDGVDTGTPPNNVIDLATRRRRISLAVGSVAAALMLVIGGVLVGRVTAPDTGAPVANQLEQDTSKVLSAPDMQLRQDAVGGGNVTVAASREANTAVVFADGLPPTPTGQTYQMWLLGDAHDPTSVGLMQGDPGRQVIALDDLTGSNRLGITIEPEGGSPQPTGEVITAVQF</sequence>
<evidence type="ECO:0000256" key="6">
    <source>
        <dbReference type="ARBA" id="ARBA00023136"/>
    </source>
</evidence>
<evidence type="ECO:0000256" key="4">
    <source>
        <dbReference type="ARBA" id="ARBA00022989"/>
    </source>
</evidence>
<dbReference type="InterPro" id="IPR051474">
    <property type="entry name" value="Anti-sigma-K/W_factor"/>
</dbReference>
<evidence type="ECO:0000256" key="8">
    <source>
        <dbReference type="ARBA" id="ARBA00029829"/>
    </source>
</evidence>
<feature type="domain" description="Anti-sigma K factor RskA C-terminal" evidence="12">
    <location>
        <begin position="125"/>
        <end position="261"/>
    </location>
</feature>
<dbReference type="Proteomes" id="UP000247591">
    <property type="component" value="Unassembled WGS sequence"/>
</dbReference>
<keyword evidence="4 11" id="KW-1133">Transmembrane helix</keyword>
<dbReference type="RefSeq" id="WP_110469406.1">
    <property type="nucleotide sequence ID" value="NZ_QJSP01000005.1"/>
</dbReference>
<keyword evidence="3 11" id="KW-0812">Transmembrane</keyword>
<organism evidence="13 14">
    <name type="scientific">Williamsia limnetica</name>
    <dbReference type="NCBI Taxonomy" id="882452"/>
    <lineage>
        <taxon>Bacteria</taxon>
        <taxon>Bacillati</taxon>
        <taxon>Actinomycetota</taxon>
        <taxon>Actinomycetes</taxon>
        <taxon>Mycobacteriales</taxon>
        <taxon>Nocardiaceae</taxon>
        <taxon>Williamsia</taxon>
    </lineage>
</organism>
<dbReference type="AlphaFoldDB" id="A0A318RRI5"/>
<keyword evidence="5" id="KW-0805">Transcription regulation</keyword>
<evidence type="ECO:0000256" key="7">
    <source>
        <dbReference type="ARBA" id="ARBA00023163"/>
    </source>
</evidence>
<keyword evidence="2" id="KW-1003">Cell membrane</keyword>
<dbReference type="Pfam" id="PF10099">
    <property type="entry name" value="RskA_C"/>
    <property type="match status" value="1"/>
</dbReference>
<evidence type="ECO:0000256" key="10">
    <source>
        <dbReference type="SAM" id="MobiDB-lite"/>
    </source>
</evidence>
<dbReference type="PANTHER" id="PTHR37461">
    <property type="entry name" value="ANTI-SIGMA-K FACTOR RSKA"/>
    <property type="match status" value="1"/>
</dbReference>
<keyword evidence="7" id="KW-0804">Transcription</keyword>
<evidence type="ECO:0000256" key="9">
    <source>
        <dbReference type="ARBA" id="ARBA00030803"/>
    </source>
</evidence>
<protein>
    <recommendedName>
        <fullName evidence="9">Regulator of SigK</fullName>
    </recommendedName>
    <alternativeName>
        <fullName evidence="8">Sigma-K anti-sigma factor RskA</fullName>
    </alternativeName>
</protein>
<evidence type="ECO:0000256" key="1">
    <source>
        <dbReference type="ARBA" id="ARBA00004162"/>
    </source>
</evidence>
<dbReference type="Gene3D" id="1.10.10.1320">
    <property type="entry name" value="Anti-sigma factor, zinc-finger domain"/>
    <property type="match status" value="1"/>
</dbReference>
<evidence type="ECO:0000313" key="13">
    <source>
        <dbReference type="EMBL" id="PYE18036.1"/>
    </source>
</evidence>
<name>A0A318RRI5_WILLI</name>
<dbReference type="GO" id="GO:0006417">
    <property type="term" value="P:regulation of translation"/>
    <property type="evidence" value="ECO:0007669"/>
    <property type="project" value="TreeGrafter"/>
</dbReference>
<comment type="caution">
    <text evidence="13">The sequence shown here is derived from an EMBL/GenBank/DDBJ whole genome shotgun (WGS) entry which is preliminary data.</text>
</comment>
<keyword evidence="6 11" id="KW-0472">Membrane</keyword>
<proteinExistence type="predicted"/>
<evidence type="ECO:0000256" key="3">
    <source>
        <dbReference type="ARBA" id="ARBA00022692"/>
    </source>
</evidence>
<dbReference type="GO" id="GO:0005886">
    <property type="term" value="C:plasma membrane"/>
    <property type="evidence" value="ECO:0007669"/>
    <property type="project" value="UniProtKB-SubCell"/>
</dbReference>
<evidence type="ECO:0000256" key="5">
    <source>
        <dbReference type="ARBA" id="ARBA00023015"/>
    </source>
</evidence>
<reference evidence="13 14" key="1">
    <citation type="submission" date="2018-06" db="EMBL/GenBank/DDBJ databases">
        <title>Genomic Encyclopedia of Type Strains, Phase IV (KMG-IV): sequencing the most valuable type-strain genomes for metagenomic binning, comparative biology and taxonomic classification.</title>
        <authorList>
            <person name="Goeker M."/>
        </authorList>
    </citation>
    <scope>NUCLEOTIDE SEQUENCE [LARGE SCALE GENOMIC DNA]</scope>
    <source>
        <strain evidence="13 14">DSM 45521</strain>
    </source>
</reference>
<dbReference type="PANTHER" id="PTHR37461:SF1">
    <property type="entry name" value="ANTI-SIGMA-K FACTOR RSKA"/>
    <property type="match status" value="1"/>
</dbReference>
<feature type="region of interest" description="Disordered" evidence="10">
    <location>
        <begin position="77"/>
        <end position="102"/>
    </location>
</feature>
<dbReference type="GO" id="GO:0016989">
    <property type="term" value="F:sigma factor antagonist activity"/>
    <property type="evidence" value="ECO:0007669"/>
    <property type="project" value="TreeGrafter"/>
</dbReference>
<evidence type="ECO:0000256" key="2">
    <source>
        <dbReference type="ARBA" id="ARBA00022475"/>
    </source>
</evidence>
<gene>
    <name evidence="13" type="ORF">DFR67_105181</name>
</gene>
<evidence type="ECO:0000259" key="12">
    <source>
        <dbReference type="Pfam" id="PF10099"/>
    </source>
</evidence>
<feature type="transmembrane region" description="Helical" evidence="11">
    <location>
        <begin position="119"/>
        <end position="140"/>
    </location>
</feature>
<dbReference type="OrthoDB" id="153510at2"/>
<accession>A0A318RRI5</accession>
<dbReference type="EMBL" id="QJSP01000005">
    <property type="protein sequence ID" value="PYE18036.1"/>
    <property type="molecule type" value="Genomic_DNA"/>
</dbReference>